<dbReference type="AlphaFoldDB" id="A0AAJ7C9H1"/>
<dbReference type="PROSITE" id="PS50294">
    <property type="entry name" value="WD_REPEATS_REGION"/>
    <property type="match status" value="2"/>
</dbReference>
<keyword evidence="2" id="KW-0677">Repeat</keyword>
<dbReference type="RefSeq" id="XP_015605199.1">
    <property type="nucleotide sequence ID" value="XM_015749713.2"/>
</dbReference>
<dbReference type="SMART" id="SM00320">
    <property type="entry name" value="WD40"/>
    <property type="match status" value="5"/>
</dbReference>
<dbReference type="InterPro" id="IPR019775">
    <property type="entry name" value="WD40_repeat_CS"/>
</dbReference>
<dbReference type="GO" id="GO:0006261">
    <property type="term" value="P:DNA-templated DNA replication"/>
    <property type="evidence" value="ECO:0007669"/>
    <property type="project" value="TreeGrafter"/>
</dbReference>
<evidence type="ECO:0000256" key="2">
    <source>
        <dbReference type="ARBA" id="ARBA00022737"/>
    </source>
</evidence>
<dbReference type="GO" id="GO:0006364">
    <property type="term" value="P:rRNA processing"/>
    <property type="evidence" value="ECO:0007669"/>
    <property type="project" value="TreeGrafter"/>
</dbReference>
<evidence type="ECO:0000256" key="3">
    <source>
        <dbReference type="PROSITE-ProRule" id="PRU00221"/>
    </source>
</evidence>
<dbReference type="SUPFAM" id="SSF50978">
    <property type="entry name" value="WD40 repeat-like"/>
    <property type="match status" value="1"/>
</dbReference>
<dbReference type="InterPro" id="IPR015943">
    <property type="entry name" value="WD40/YVTN_repeat-like_dom_sf"/>
</dbReference>
<dbReference type="PANTHER" id="PTHR18763:SF0">
    <property type="entry name" value="WD REPEAT-CONTAINING PROTEIN 18"/>
    <property type="match status" value="1"/>
</dbReference>
<dbReference type="PROSITE" id="PS00678">
    <property type="entry name" value="WD_REPEATS_1"/>
    <property type="match status" value="1"/>
</dbReference>
<organism evidence="4 5">
    <name type="scientific">Cephus cinctus</name>
    <name type="common">Wheat stem sawfly</name>
    <dbReference type="NCBI Taxonomy" id="211228"/>
    <lineage>
        <taxon>Eukaryota</taxon>
        <taxon>Metazoa</taxon>
        <taxon>Ecdysozoa</taxon>
        <taxon>Arthropoda</taxon>
        <taxon>Hexapoda</taxon>
        <taxon>Insecta</taxon>
        <taxon>Pterygota</taxon>
        <taxon>Neoptera</taxon>
        <taxon>Endopterygota</taxon>
        <taxon>Hymenoptera</taxon>
        <taxon>Cephoidea</taxon>
        <taxon>Cephidae</taxon>
        <taxon>Cephus</taxon>
    </lineage>
</organism>
<dbReference type="Gene3D" id="2.130.10.10">
    <property type="entry name" value="YVTN repeat-like/Quinoprotein amine dehydrogenase"/>
    <property type="match status" value="2"/>
</dbReference>
<proteinExistence type="predicted"/>
<reference evidence="5" key="1">
    <citation type="submission" date="2025-08" db="UniProtKB">
        <authorList>
            <consortium name="RefSeq"/>
        </authorList>
    </citation>
    <scope>IDENTIFICATION</scope>
</reference>
<evidence type="ECO:0000313" key="4">
    <source>
        <dbReference type="Proteomes" id="UP000694920"/>
    </source>
</evidence>
<dbReference type="Pfam" id="PF00400">
    <property type="entry name" value="WD40"/>
    <property type="match status" value="3"/>
</dbReference>
<sequence length="416" mass="46276">MQTTKEVIVTSNNSDESTNAAVWDPCTGSLLSSYRNGGPVGYHTLQILNGSYILAADSTKPKLYMWPLNSQTPVSNIRLTTPGKVSALSCTPNGLYIVAAISEKLFIWQTNSGRLLTTLARHYQTITCLKFTQDGSTFATGGEDGLVFIWSLSKVINHKEQQSPSHSFAEHTLPVKDLHFGQFGPHSRLISVSLDRTARIYNSVSGILLLTLIFDVPLTSVTTDLKETQLLVGCSNGTIIKINLYDPPRGTDHYVDTEKNNSAIFRGHESNVVALSVSNDCRTLLSGSTDGALHLWDIPSRQITKTIQHKGPITTAFFTKAFVNFRAQDLHQKILVKSLQRISDDSSKDDFIEIVSSHNDSHLLDYEAFIGNENHSMELNNDNFNDSLIDARVEMERLRKINASMYRYAAEYLLNK</sequence>
<keyword evidence="1 3" id="KW-0853">WD repeat</keyword>
<dbReference type="InterPro" id="IPR036322">
    <property type="entry name" value="WD40_repeat_dom_sf"/>
</dbReference>
<dbReference type="KEGG" id="ccin:107272505"/>
<feature type="repeat" description="WD" evidence="3">
    <location>
        <begin position="119"/>
        <end position="153"/>
    </location>
</feature>
<dbReference type="GeneID" id="107272505"/>
<dbReference type="InterPro" id="IPR001680">
    <property type="entry name" value="WD40_rpt"/>
</dbReference>
<evidence type="ECO:0000313" key="5">
    <source>
        <dbReference type="RefSeq" id="XP_015605199.1"/>
    </source>
</evidence>
<dbReference type="InterPro" id="IPR045227">
    <property type="entry name" value="WDR18/Ipi3/RID3"/>
</dbReference>
<gene>
    <name evidence="5" type="primary">LOC107272505</name>
</gene>
<dbReference type="GO" id="GO:0005656">
    <property type="term" value="C:nuclear pre-replicative complex"/>
    <property type="evidence" value="ECO:0007669"/>
    <property type="project" value="TreeGrafter"/>
</dbReference>
<keyword evidence="4" id="KW-1185">Reference proteome</keyword>
<dbReference type="PROSITE" id="PS50082">
    <property type="entry name" value="WD_REPEATS_2"/>
    <property type="match status" value="2"/>
</dbReference>
<dbReference type="GO" id="GO:0120330">
    <property type="term" value="C:rixosome complex"/>
    <property type="evidence" value="ECO:0007669"/>
    <property type="project" value="TreeGrafter"/>
</dbReference>
<feature type="repeat" description="WD" evidence="3">
    <location>
        <begin position="265"/>
        <end position="306"/>
    </location>
</feature>
<dbReference type="Proteomes" id="UP000694920">
    <property type="component" value="Unplaced"/>
</dbReference>
<dbReference type="PANTHER" id="PTHR18763">
    <property type="entry name" value="WD-REPEAT PROTEIN 18"/>
    <property type="match status" value="1"/>
</dbReference>
<name>A0AAJ7C9H1_CEPCN</name>
<protein>
    <submittedName>
        <fullName evidence="5">WD repeat-containing protein 18</fullName>
    </submittedName>
</protein>
<evidence type="ECO:0000256" key="1">
    <source>
        <dbReference type="ARBA" id="ARBA00022574"/>
    </source>
</evidence>
<accession>A0AAJ7C9H1</accession>